<dbReference type="Proteomes" id="UP000029004">
    <property type="component" value="Unassembled WGS sequence"/>
</dbReference>
<gene>
    <name evidence="1" type="ORF">BSTEL_1263</name>
</gene>
<dbReference type="AlphaFoldDB" id="A0A087DGE3"/>
<proteinExistence type="predicted"/>
<dbReference type="RefSeq" id="WP_034529988.1">
    <property type="nucleotide sequence ID" value="NZ_JGZP01000021.1"/>
</dbReference>
<name>A0A087DGE3_9BIFI</name>
<evidence type="ECO:0000313" key="2">
    <source>
        <dbReference type="Proteomes" id="UP000029004"/>
    </source>
</evidence>
<comment type="caution">
    <text evidence="1">The sequence shown here is derived from an EMBL/GenBank/DDBJ whole genome shotgun (WGS) entry which is preliminary data.</text>
</comment>
<dbReference type="EMBL" id="JGZP01000021">
    <property type="protein sequence ID" value="KFI94593.1"/>
    <property type="molecule type" value="Genomic_DNA"/>
</dbReference>
<dbReference type="eggNOG" id="ENOG5032WXF">
    <property type="taxonomic scope" value="Bacteria"/>
</dbReference>
<protein>
    <submittedName>
        <fullName evidence="1">Uncharacterized protein</fullName>
    </submittedName>
</protein>
<dbReference type="OrthoDB" id="3233849at2"/>
<accession>A0A087DGE3</accession>
<keyword evidence="2" id="KW-1185">Reference proteome</keyword>
<evidence type="ECO:0000313" key="1">
    <source>
        <dbReference type="EMBL" id="KFI94593.1"/>
    </source>
</evidence>
<reference evidence="1 2" key="1">
    <citation type="submission" date="2014-03" db="EMBL/GenBank/DDBJ databases">
        <title>Genomics of Bifidobacteria.</title>
        <authorList>
            <person name="Ventura M."/>
            <person name="Milani C."/>
            <person name="Lugli G.A."/>
        </authorList>
    </citation>
    <scope>NUCLEOTIDE SEQUENCE [LARGE SCALE GENOMIC DNA]</scope>
    <source>
        <strain evidence="1 2">DSM 23968</strain>
    </source>
</reference>
<sequence length="125" mass="14412">MFDINNVQAIMARYDHIHPEDSYLLDQYWNDLSGALVQDTNGTIRYLLNNATPEELDKISEVTDELVERTQSIELIKAIRTAYCKYPETLNDHLLFSNLNLSITIALKDKKAAQQLLAWKPTRTD</sequence>
<organism evidence="1 2">
    <name type="scientific">Bifidobacterium stellenboschense</name>
    <dbReference type="NCBI Taxonomy" id="762211"/>
    <lineage>
        <taxon>Bacteria</taxon>
        <taxon>Bacillati</taxon>
        <taxon>Actinomycetota</taxon>
        <taxon>Actinomycetes</taxon>
        <taxon>Bifidobacteriales</taxon>
        <taxon>Bifidobacteriaceae</taxon>
        <taxon>Bifidobacterium</taxon>
    </lineage>
</organism>